<dbReference type="AlphaFoldDB" id="A0A934VXT8"/>
<gene>
    <name evidence="1" type="ORF">JIN85_20075</name>
</gene>
<organism evidence="1 2">
    <name type="scientific">Luteolibacter pohnpeiensis</name>
    <dbReference type="NCBI Taxonomy" id="454153"/>
    <lineage>
        <taxon>Bacteria</taxon>
        <taxon>Pseudomonadati</taxon>
        <taxon>Verrucomicrobiota</taxon>
        <taxon>Verrucomicrobiia</taxon>
        <taxon>Verrucomicrobiales</taxon>
        <taxon>Verrucomicrobiaceae</taxon>
        <taxon>Luteolibacter</taxon>
    </lineage>
</organism>
<sequence length="198" mass="21944">MQINGVQLVGDDKSLVGFTLTELTDRVKRFFVISILLMTSVFGRVGDSIQECRARYGNLTESTGDTLDKFVLDGIAIACRYSGDKCIMVAYNIKDFSYVNGSISPTGPRFDAKQIEQLLNLNRGGSEWVFEKPNPRGEASDGLYRTKDLARRAIVSFAGIRIEDITWSNAERAKVESDKLQHAVDAITAEDPKDHSGE</sequence>
<dbReference type="EMBL" id="JAENIJ010000082">
    <property type="protein sequence ID" value="MBK1884720.1"/>
    <property type="molecule type" value="Genomic_DNA"/>
</dbReference>
<name>A0A934VXT8_9BACT</name>
<accession>A0A934VXT8</accession>
<evidence type="ECO:0000313" key="1">
    <source>
        <dbReference type="EMBL" id="MBK1884720.1"/>
    </source>
</evidence>
<proteinExistence type="predicted"/>
<dbReference type="RefSeq" id="WP_200274170.1">
    <property type="nucleotide sequence ID" value="NZ_JAENIJ010000082.1"/>
</dbReference>
<protein>
    <submittedName>
        <fullName evidence="1">Uncharacterized protein</fullName>
    </submittedName>
</protein>
<dbReference type="Proteomes" id="UP000603141">
    <property type="component" value="Unassembled WGS sequence"/>
</dbReference>
<comment type="caution">
    <text evidence="1">The sequence shown here is derived from an EMBL/GenBank/DDBJ whole genome shotgun (WGS) entry which is preliminary data.</text>
</comment>
<reference evidence="1" key="1">
    <citation type="submission" date="2021-01" db="EMBL/GenBank/DDBJ databases">
        <title>Modified the classification status of verrucomicrobia.</title>
        <authorList>
            <person name="Feng X."/>
        </authorList>
    </citation>
    <scope>NUCLEOTIDE SEQUENCE</scope>
    <source>
        <strain evidence="1">KCTC 22041</strain>
    </source>
</reference>
<evidence type="ECO:0000313" key="2">
    <source>
        <dbReference type="Proteomes" id="UP000603141"/>
    </source>
</evidence>
<keyword evidence="2" id="KW-1185">Reference proteome</keyword>